<dbReference type="OrthoDB" id="596512at2"/>
<gene>
    <name evidence="1" type="ORF">FEM33_08965</name>
</gene>
<accession>A0A5M8R1T1</accession>
<sequence length="471" mass="52884">MRNLILALSICFIYHSDALSQDSTLTYSAELQAAASTENTPFWLNANQYGVIPVNGSFLLAKGGIHKIYNINNPRFFQWSAGAELIANAGKNSSFFFTDLYLAGKAGPVEVSIGQQKEFTGLSDSTLTSGPIAMSANFRPYPKIRISTPDYFSIIPANDIISLKFAYSDGLLGSAQVHYGNVKRVPDIYLHHKSIYFRFGGRKQKLNLFAGFNHQAMWGGEDKIFSSGLKRPEAYRYVVFGKPWQFSRVGNHFGTIDLAVEWKFTNWTAFLYRQNIYEDGSLSNFSNIADGLNGFRLKRTGYQSTPFKFKTFLFELLYTKNQGGTVFDFATGTFGQDNYFNHYVYSQGWSYRNRSLGTPFIGPKQLLRDKWNTATSNYTLNNRIIAYHIGSSASIHEINLTFKGSYSANYGTYGSGFRHTIHQTSFLIRAETPLPSRKKDFVNVSLAADIGGLYPNNAAVMIGWKKAGFTK</sequence>
<dbReference type="RefSeq" id="WP_139011683.1">
    <property type="nucleotide sequence ID" value="NZ_VBSN01000027.1"/>
</dbReference>
<protein>
    <submittedName>
        <fullName evidence="1">Capsule assembly Wzi family protein</fullName>
    </submittedName>
</protein>
<organism evidence="1 2">
    <name type="scientific">Dyadobacter flavalbus</name>
    <dbReference type="NCBI Taxonomy" id="2579942"/>
    <lineage>
        <taxon>Bacteria</taxon>
        <taxon>Pseudomonadati</taxon>
        <taxon>Bacteroidota</taxon>
        <taxon>Cytophagia</taxon>
        <taxon>Cytophagales</taxon>
        <taxon>Spirosomataceae</taxon>
        <taxon>Dyadobacter</taxon>
    </lineage>
</organism>
<dbReference type="InterPro" id="IPR038636">
    <property type="entry name" value="Wzi_sf"/>
</dbReference>
<reference evidence="1 2" key="1">
    <citation type="submission" date="2019-05" db="EMBL/GenBank/DDBJ databases">
        <authorList>
            <person name="Qu J.-H."/>
        </authorList>
    </citation>
    <scope>NUCLEOTIDE SEQUENCE [LARGE SCALE GENOMIC DNA]</scope>
    <source>
        <strain evidence="1 2">NS28</strain>
    </source>
</reference>
<dbReference type="AlphaFoldDB" id="A0A5M8R1T1"/>
<keyword evidence="2" id="KW-1185">Reference proteome</keyword>
<dbReference type="EMBL" id="VBSN01000027">
    <property type="protein sequence ID" value="KAA6440693.1"/>
    <property type="molecule type" value="Genomic_DNA"/>
</dbReference>
<dbReference type="Proteomes" id="UP000323994">
    <property type="component" value="Unassembled WGS sequence"/>
</dbReference>
<comment type="caution">
    <text evidence="1">The sequence shown here is derived from an EMBL/GenBank/DDBJ whole genome shotgun (WGS) entry which is preliminary data.</text>
</comment>
<dbReference type="Gene3D" id="2.40.160.130">
    <property type="entry name" value="Capsule assembly protein Wzi"/>
    <property type="match status" value="1"/>
</dbReference>
<evidence type="ECO:0000313" key="2">
    <source>
        <dbReference type="Proteomes" id="UP000323994"/>
    </source>
</evidence>
<evidence type="ECO:0000313" key="1">
    <source>
        <dbReference type="EMBL" id="KAA6440693.1"/>
    </source>
</evidence>
<name>A0A5M8R1T1_9BACT</name>
<proteinExistence type="predicted"/>